<evidence type="ECO:0000313" key="2">
    <source>
        <dbReference type="Proteomes" id="UP001062846"/>
    </source>
</evidence>
<gene>
    <name evidence="1" type="ORF">RHMOL_Rhmol03G0127700</name>
</gene>
<reference evidence="1" key="1">
    <citation type="submission" date="2022-02" db="EMBL/GenBank/DDBJ databases">
        <title>Plant Genome Project.</title>
        <authorList>
            <person name="Zhang R.-G."/>
        </authorList>
    </citation>
    <scope>NUCLEOTIDE SEQUENCE</scope>
    <source>
        <strain evidence="1">AT1</strain>
    </source>
</reference>
<sequence>METEERAAEEAQGPRVTAVAEAAAVRRPDYTAEAYTPPVPHLFAQSGFSAYTPQRSEYDDEIVLRDPLIHIANTWAEEGAAQRDIRGFGGACKSLVLYEGLPQRVRDLVDAAGFGEFIRTLTRSRIDHAVLVALAERWRDTTNTLHLPPGEMTGRATSRSKSARLSPQKKLAARAPALAVTSQRQTRSSQPVIARKEVARQAAVRTEEQFRIAVRERPAPEEQRAQKRPKLILLPTSEDEEEDDRDEEEEEKGEEEEEHSPARSDSDDSVEDPAYKEDPKERADDSDDDGDDDGGEDDADLPEVFRGECHCMARCLNPS</sequence>
<accession>A0ACC0PDF8</accession>
<name>A0ACC0PDF8_RHOML</name>
<organism evidence="1 2">
    <name type="scientific">Rhododendron molle</name>
    <name type="common">Chinese azalea</name>
    <name type="synonym">Azalea mollis</name>
    <dbReference type="NCBI Taxonomy" id="49168"/>
    <lineage>
        <taxon>Eukaryota</taxon>
        <taxon>Viridiplantae</taxon>
        <taxon>Streptophyta</taxon>
        <taxon>Embryophyta</taxon>
        <taxon>Tracheophyta</taxon>
        <taxon>Spermatophyta</taxon>
        <taxon>Magnoliopsida</taxon>
        <taxon>eudicotyledons</taxon>
        <taxon>Gunneridae</taxon>
        <taxon>Pentapetalae</taxon>
        <taxon>asterids</taxon>
        <taxon>Ericales</taxon>
        <taxon>Ericaceae</taxon>
        <taxon>Ericoideae</taxon>
        <taxon>Rhodoreae</taxon>
        <taxon>Rhododendron</taxon>
    </lineage>
</organism>
<dbReference type="EMBL" id="CM046390">
    <property type="protein sequence ID" value="KAI8563675.1"/>
    <property type="molecule type" value="Genomic_DNA"/>
</dbReference>
<comment type="caution">
    <text evidence="1">The sequence shown here is derived from an EMBL/GenBank/DDBJ whole genome shotgun (WGS) entry which is preliminary data.</text>
</comment>
<protein>
    <submittedName>
        <fullName evidence="1">Uncharacterized protein</fullName>
    </submittedName>
</protein>
<keyword evidence="2" id="KW-1185">Reference proteome</keyword>
<dbReference type="Proteomes" id="UP001062846">
    <property type="component" value="Chromosome 3"/>
</dbReference>
<evidence type="ECO:0000313" key="1">
    <source>
        <dbReference type="EMBL" id="KAI8563675.1"/>
    </source>
</evidence>
<proteinExistence type="predicted"/>